<reference evidence="2 3" key="1">
    <citation type="submission" date="2024-04" db="EMBL/GenBank/DDBJ databases">
        <authorList>
            <person name="Fracassetti M."/>
        </authorList>
    </citation>
    <scope>NUCLEOTIDE SEQUENCE [LARGE SCALE GENOMIC DNA]</scope>
</reference>
<accession>A0AAV2GQ32</accession>
<proteinExistence type="predicted"/>
<protein>
    <submittedName>
        <fullName evidence="2">Uncharacterized protein</fullName>
    </submittedName>
</protein>
<name>A0AAV2GQ32_9ROSI</name>
<evidence type="ECO:0000313" key="3">
    <source>
        <dbReference type="Proteomes" id="UP001497516"/>
    </source>
</evidence>
<feature type="compositionally biased region" description="Basic and acidic residues" evidence="1">
    <location>
        <begin position="1"/>
        <end position="16"/>
    </location>
</feature>
<sequence>MQGRGSRDRRREKGDLTGRPLRSSAGAGNEPPKTTTTMATGDGVGRWRTATASGDGERRRRRATASGDGERRRRRAMANGDGVGRRGTAAAEEKAASPSCLAVCAKRKK</sequence>
<dbReference type="Proteomes" id="UP001497516">
    <property type="component" value="Chromosome 9"/>
</dbReference>
<organism evidence="2 3">
    <name type="scientific">Linum trigynum</name>
    <dbReference type="NCBI Taxonomy" id="586398"/>
    <lineage>
        <taxon>Eukaryota</taxon>
        <taxon>Viridiplantae</taxon>
        <taxon>Streptophyta</taxon>
        <taxon>Embryophyta</taxon>
        <taxon>Tracheophyta</taxon>
        <taxon>Spermatophyta</taxon>
        <taxon>Magnoliopsida</taxon>
        <taxon>eudicotyledons</taxon>
        <taxon>Gunneridae</taxon>
        <taxon>Pentapetalae</taxon>
        <taxon>rosids</taxon>
        <taxon>fabids</taxon>
        <taxon>Malpighiales</taxon>
        <taxon>Linaceae</taxon>
        <taxon>Linum</taxon>
    </lineage>
</organism>
<evidence type="ECO:0000256" key="1">
    <source>
        <dbReference type="SAM" id="MobiDB-lite"/>
    </source>
</evidence>
<keyword evidence="3" id="KW-1185">Reference proteome</keyword>
<gene>
    <name evidence="2" type="ORF">LTRI10_LOCUS52054</name>
</gene>
<dbReference type="EMBL" id="OZ034822">
    <property type="protein sequence ID" value="CAL1412784.1"/>
    <property type="molecule type" value="Genomic_DNA"/>
</dbReference>
<feature type="region of interest" description="Disordered" evidence="1">
    <location>
        <begin position="1"/>
        <end position="109"/>
    </location>
</feature>
<dbReference type="AlphaFoldDB" id="A0AAV2GQ32"/>
<evidence type="ECO:0000313" key="2">
    <source>
        <dbReference type="EMBL" id="CAL1412784.1"/>
    </source>
</evidence>